<keyword evidence="2" id="KW-1185">Reference proteome</keyword>
<proteinExistence type="predicted"/>
<evidence type="ECO:0000313" key="1">
    <source>
        <dbReference type="EMBL" id="GLZ80676.1"/>
    </source>
</evidence>
<accession>A0A9W6WCK3</accession>
<name>A0A9W6WCK3_9ACTN</name>
<dbReference type="Proteomes" id="UP001165079">
    <property type="component" value="Unassembled WGS sequence"/>
</dbReference>
<dbReference type="AlphaFoldDB" id="A0A9W6WCK3"/>
<protein>
    <submittedName>
        <fullName evidence="1">Uncharacterized protein</fullName>
    </submittedName>
</protein>
<evidence type="ECO:0000313" key="2">
    <source>
        <dbReference type="Proteomes" id="UP001165079"/>
    </source>
</evidence>
<comment type="caution">
    <text evidence="1">The sequence shown here is derived from an EMBL/GenBank/DDBJ whole genome shotgun (WGS) entry which is preliminary data.</text>
</comment>
<dbReference type="RefSeq" id="WP_285665920.1">
    <property type="nucleotide sequence ID" value="NZ_BSTX01000004.1"/>
</dbReference>
<reference evidence="1" key="1">
    <citation type="submission" date="2023-03" db="EMBL/GenBank/DDBJ databases">
        <title>Actinorhabdospora filicis NBRC 111898.</title>
        <authorList>
            <person name="Ichikawa N."/>
            <person name="Sato H."/>
            <person name="Tonouchi N."/>
        </authorList>
    </citation>
    <scope>NUCLEOTIDE SEQUENCE</scope>
    <source>
        <strain evidence="1">NBRC 111898</strain>
    </source>
</reference>
<gene>
    <name evidence="1" type="ORF">Afil01_54830</name>
</gene>
<dbReference type="EMBL" id="BSTX01000004">
    <property type="protein sequence ID" value="GLZ80676.1"/>
    <property type="molecule type" value="Genomic_DNA"/>
</dbReference>
<organism evidence="1 2">
    <name type="scientific">Actinorhabdospora filicis</name>
    <dbReference type="NCBI Taxonomy" id="1785913"/>
    <lineage>
        <taxon>Bacteria</taxon>
        <taxon>Bacillati</taxon>
        <taxon>Actinomycetota</taxon>
        <taxon>Actinomycetes</taxon>
        <taxon>Micromonosporales</taxon>
        <taxon>Micromonosporaceae</taxon>
        <taxon>Actinorhabdospora</taxon>
    </lineage>
</organism>
<sequence>MAGPLRPGPWWRPAADSPLRALEGRLLTHVRARDTRRIEALAPHLGPNGGLVLTGSGGARTQHLLRDPAGYERQAATWRTPFTHGDGLHPVPLDDLLDGQREAGAAVAVTPTLLIRAGDAGSLVAVLRATARCRREDVLCLLPLAPGWLRPPFDALLRQALHDFPIPIALVTRAGPAVLRDLVERFPGLCLMRTDLSAFDAMARGSPFASVEARGGVWIDDLLARRDGRDLALMFADTAAPACHCATCRGRRLDRFVTDESRSEADAHMLEGLSTLHAQLRYVDAPRRPDWWRNRCHDAVLGYSRWFRRWRSTAALSASTALRFWADS</sequence>